<evidence type="ECO:0000313" key="13">
    <source>
        <dbReference type="Proteomes" id="UP000326396"/>
    </source>
</evidence>
<feature type="region of interest" description="Disordered" evidence="10">
    <location>
        <begin position="534"/>
        <end position="553"/>
    </location>
</feature>
<evidence type="ECO:0000256" key="3">
    <source>
        <dbReference type="ARBA" id="ARBA00013081"/>
    </source>
</evidence>
<comment type="cofactor">
    <cofactor evidence="1">
        <name>Mn(2+)</name>
        <dbReference type="ChEBI" id="CHEBI:29035"/>
    </cofactor>
</comment>
<accession>A0A5N6Q8L9</accession>
<evidence type="ECO:0000256" key="7">
    <source>
        <dbReference type="ARBA" id="ARBA00022912"/>
    </source>
</evidence>
<dbReference type="Proteomes" id="UP000326396">
    <property type="component" value="Linkage Group LG1"/>
</dbReference>
<dbReference type="SUPFAM" id="SSF81606">
    <property type="entry name" value="PP2C-like"/>
    <property type="match status" value="1"/>
</dbReference>
<evidence type="ECO:0000259" key="11">
    <source>
        <dbReference type="PROSITE" id="PS51746"/>
    </source>
</evidence>
<dbReference type="Pfam" id="PF00481">
    <property type="entry name" value="PP2C"/>
    <property type="match status" value="1"/>
</dbReference>
<dbReference type="Gene3D" id="3.60.40.10">
    <property type="entry name" value="PPM-type phosphatase domain"/>
    <property type="match status" value="1"/>
</dbReference>
<evidence type="ECO:0000256" key="2">
    <source>
        <dbReference type="ARBA" id="ARBA00001946"/>
    </source>
</evidence>
<dbReference type="CDD" id="cd00143">
    <property type="entry name" value="PP2Cc"/>
    <property type="match status" value="1"/>
</dbReference>
<comment type="cofactor">
    <cofactor evidence="2">
        <name>Mg(2+)</name>
        <dbReference type="ChEBI" id="CHEBI:18420"/>
    </cofactor>
</comment>
<evidence type="ECO:0000256" key="10">
    <source>
        <dbReference type="SAM" id="MobiDB-lite"/>
    </source>
</evidence>
<proteinExistence type="inferred from homology"/>
<feature type="domain" description="PPM-type phosphatase" evidence="11">
    <location>
        <begin position="75"/>
        <end position="366"/>
    </location>
</feature>
<evidence type="ECO:0000256" key="5">
    <source>
        <dbReference type="ARBA" id="ARBA00022801"/>
    </source>
</evidence>
<name>A0A5N6Q8L9_9ASTR</name>
<keyword evidence="6" id="KW-0460">Magnesium</keyword>
<keyword evidence="7 9" id="KW-0904">Protein phosphatase</keyword>
<dbReference type="FunFam" id="3.60.40.10:FF:000291">
    <property type="entry name" value="Protein phosphatase 2C 50"/>
    <property type="match status" value="1"/>
</dbReference>
<dbReference type="InterPro" id="IPR001932">
    <property type="entry name" value="PPM-type_phosphatase-like_dom"/>
</dbReference>
<dbReference type="PROSITE" id="PS51746">
    <property type="entry name" value="PPM_2"/>
    <property type="match status" value="1"/>
</dbReference>
<dbReference type="GO" id="GO:0004722">
    <property type="term" value="F:protein serine/threonine phosphatase activity"/>
    <property type="evidence" value="ECO:0007669"/>
    <property type="project" value="UniProtKB-EC"/>
</dbReference>
<comment type="caution">
    <text evidence="12">The sequence shown here is derived from an EMBL/GenBank/DDBJ whole genome shotgun (WGS) entry which is preliminary data.</text>
</comment>
<evidence type="ECO:0000256" key="9">
    <source>
        <dbReference type="RuleBase" id="RU003465"/>
    </source>
</evidence>
<evidence type="ECO:0000256" key="4">
    <source>
        <dbReference type="ARBA" id="ARBA00022723"/>
    </source>
</evidence>
<keyword evidence="13" id="KW-1185">Reference proteome</keyword>
<comment type="similarity">
    <text evidence="9">Belongs to the PP2C family.</text>
</comment>
<keyword evidence="8" id="KW-0464">Manganese</keyword>
<keyword evidence="4" id="KW-0479">Metal-binding</keyword>
<organism evidence="12 13">
    <name type="scientific">Mikania micrantha</name>
    <name type="common">bitter vine</name>
    <dbReference type="NCBI Taxonomy" id="192012"/>
    <lineage>
        <taxon>Eukaryota</taxon>
        <taxon>Viridiplantae</taxon>
        <taxon>Streptophyta</taxon>
        <taxon>Embryophyta</taxon>
        <taxon>Tracheophyta</taxon>
        <taxon>Spermatophyta</taxon>
        <taxon>Magnoliopsida</taxon>
        <taxon>eudicotyledons</taxon>
        <taxon>Gunneridae</taxon>
        <taxon>Pentapetalae</taxon>
        <taxon>asterids</taxon>
        <taxon>campanulids</taxon>
        <taxon>Asterales</taxon>
        <taxon>Asteraceae</taxon>
        <taxon>Asteroideae</taxon>
        <taxon>Heliantheae alliance</taxon>
        <taxon>Eupatorieae</taxon>
        <taxon>Mikania</taxon>
    </lineage>
</organism>
<dbReference type="GO" id="GO:0046872">
    <property type="term" value="F:metal ion binding"/>
    <property type="evidence" value="ECO:0007669"/>
    <property type="project" value="UniProtKB-KW"/>
</dbReference>
<protein>
    <recommendedName>
        <fullName evidence="3">protein-serine/threonine phosphatase</fullName>
        <ecNumber evidence="3">3.1.3.16</ecNumber>
    </recommendedName>
</protein>
<gene>
    <name evidence="12" type="ORF">E3N88_03253</name>
</gene>
<dbReference type="AlphaFoldDB" id="A0A5N6Q8L9"/>
<sequence length="773" mass="86684">MAGMCCGVVGETKTPTTVESSGGGHGKRRRMEIQQLKLFAAAVMMPLPESNSKRRKVKGTENVLHSSGTSPEDCRFGLTVVCGRRRDLEDAVSVKPSFCKTNSDDLHFYGVYDGHGCSHVAMKCKDRMHEIVKEEVESCGKSIEWKETMVKSFSRMDKDVTEWSSGASSSDCRCELQTPQCDAVGSTAVVAVVSPDKIVVSNCGDSRAVLCRNGVAIPLSTDHKPDRTDELKRIEDAGGRVIYWDGARVLGVLAMSRAIGDNYLKPFVIPEPEVTITDRSDEDECLILASDGLWDVVSNDVACSVARMCLSSQEVPSPPRSPGSVLNVARGESSDKACSDASILLTKLALARRTGTHKADYVFQRLDEIRDGGLLRIRRADEKLWVYLRKNPITENVLQNLCKATNINTIEIGGATILLQLWAWERILSMASRSFQQIDWNKSYGVRSRTVLYTSNPTHIDKNPHVFPNDGGGVQMLMNGMSQVYQISNENPVRDLAGRYMKYANARHHMSYQPTYESQSVGAQVPPMTQRVRRRGRGANVGQTNPTDQMVYRPTMPSHNTHVGESSQFNIPNFDLLGSPCAFDDMQMGGSSSHFDPTPQVDFTSPAFQMPFYNNLDSHEPPPQPDQMAYTHANQPTGFIPNRRSVHQQSVRKWAILDDESENWSKNVEEFFVNEDSPFCYSGVFNTPLQLDRRFWGTLLGYTCSGYLTPEHIEGWVGRMMQWRRRQQQNEASMLTGKPMNVTGDFQNWCVAYRRYMADQMYFWRCLPRPGDV</sequence>
<dbReference type="InterPro" id="IPR000222">
    <property type="entry name" value="PP2C_BS"/>
</dbReference>
<evidence type="ECO:0000313" key="12">
    <source>
        <dbReference type="EMBL" id="KAD7480117.1"/>
    </source>
</evidence>
<keyword evidence="5 9" id="KW-0378">Hydrolase</keyword>
<dbReference type="InterPro" id="IPR015655">
    <property type="entry name" value="PP2C"/>
</dbReference>
<reference evidence="12 13" key="1">
    <citation type="submission" date="2019-05" db="EMBL/GenBank/DDBJ databases">
        <title>Mikania micrantha, genome provides insights into the molecular mechanism of rapid growth.</title>
        <authorList>
            <person name="Liu B."/>
        </authorList>
    </citation>
    <scope>NUCLEOTIDE SEQUENCE [LARGE SCALE GENOMIC DNA]</scope>
    <source>
        <strain evidence="12">NLD-2019</strain>
        <tissue evidence="12">Leaf</tissue>
    </source>
</reference>
<dbReference type="EC" id="3.1.3.16" evidence="3"/>
<dbReference type="InterPro" id="IPR036457">
    <property type="entry name" value="PPM-type-like_dom_sf"/>
</dbReference>
<evidence type="ECO:0000256" key="1">
    <source>
        <dbReference type="ARBA" id="ARBA00001936"/>
    </source>
</evidence>
<dbReference type="EMBL" id="SZYD01000001">
    <property type="protein sequence ID" value="KAD7480117.1"/>
    <property type="molecule type" value="Genomic_DNA"/>
</dbReference>
<dbReference type="PANTHER" id="PTHR47992">
    <property type="entry name" value="PROTEIN PHOSPHATASE"/>
    <property type="match status" value="1"/>
</dbReference>
<evidence type="ECO:0000256" key="8">
    <source>
        <dbReference type="ARBA" id="ARBA00023211"/>
    </source>
</evidence>
<dbReference type="OrthoDB" id="10264738at2759"/>
<dbReference type="SMART" id="SM00332">
    <property type="entry name" value="PP2Cc"/>
    <property type="match status" value="1"/>
</dbReference>
<evidence type="ECO:0000256" key="6">
    <source>
        <dbReference type="ARBA" id="ARBA00022842"/>
    </source>
</evidence>
<dbReference type="PROSITE" id="PS01032">
    <property type="entry name" value="PPM_1"/>
    <property type="match status" value="1"/>
</dbReference>